<dbReference type="Proteomes" id="UP000178859">
    <property type="component" value="Unassembled WGS sequence"/>
</dbReference>
<evidence type="ECO:0000313" key="1">
    <source>
        <dbReference type="EMBL" id="OGE64357.1"/>
    </source>
</evidence>
<reference evidence="1 2" key="1">
    <citation type="journal article" date="2016" name="Nat. Commun.">
        <title>Thousands of microbial genomes shed light on interconnected biogeochemical processes in an aquifer system.</title>
        <authorList>
            <person name="Anantharaman K."/>
            <person name="Brown C.T."/>
            <person name="Hug L.A."/>
            <person name="Sharon I."/>
            <person name="Castelle C.J."/>
            <person name="Probst A.J."/>
            <person name="Thomas B.C."/>
            <person name="Singh A."/>
            <person name="Wilkins M.J."/>
            <person name="Karaoz U."/>
            <person name="Brodie E.L."/>
            <person name="Williams K.H."/>
            <person name="Hubbard S.S."/>
            <person name="Banfield J.F."/>
        </authorList>
    </citation>
    <scope>NUCLEOTIDE SEQUENCE [LARGE SCALE GENOMIC DNA]</scope>
</reference>
<protein>
    <submittedName>
        <fullName evidence="1">Uncharacterized protein</fullName>
    </submittedName>
</protein>
<proteinExistence type="predicted"/>
<comment type="caution">
    <text evidence="1">The sequence shown here is derived from an EMBL/GenBank/DDBJ whole genome shotgun (WGS) entry which is preliminary data.</text>
</comment>
<accession>A0A1F5MG68</accession>
<gene>
    <name evidence="1" type="ORF">A3I48_03080</name>
</gene>
<organism evidence="1 2">
    <name type="scientific">Candidatus Daviesbacteria bacterium RIFCSPLOWO2_02_FULL_36_7</name>
    <dbReference type="NCBI Taxonomy" id="1797792"/>
    <lineage>
        <taxon>Bacteria</taxon>
        <taxon>Candidatus Daviesiibacteriota</taxon>
    </lineage>
</organism>
<sequence length="87" mass="10732">MYNWSVDEKSFKKKNPQGYKLWRLTQLINYGLDGEKLDRKEVERIWPKIKDNLDPYKRRALEYLLWGKLYLLPNNLTFWNLPKKSRK</sequence>
<dbReference type="AlphaFoldDB" id="A0A1F5MG68"/>
<name>A0A1F5MG68_9BACT</name>
<evidence type="ECO:0000313" key="2">
    <source>
        <dbReference type="Proteomes" id="UP000178859"/>
    </source>
</evidence>
<dbReference type="EMBL" id="MFDT01000068">
    <property type="protein sequence ID" value="OGE64357.1"/>
    <property type="molecule type" value="Genomic_DNA"/>
</dbReference>